<dbReference type="CDD" id="cd03216">
    <property type="entry name" value="ABC_Carb_Monos_I"/>
    <property type="match status" value="1"/>
</dbReference>
<evidence type="ECO:0000256" key="4">
    <source>
        <dbReference type="ARBA" id="ARBA00022597"/>
    </source>
</evidence>
<comment type="function">
    <text evidence="10">Part of an ABC transporter complex involved in carbohydrate import. Could be involved in ribose, galactose and/or methyl galactoside import. Responsible for energy coupling to the transport system.</text>
</comment>
<dbReference type="SUPFAM" id="SSF52540">
    <property type="entry name" value="P-loop containing nucleoside triphosphate hydrolases"/>
    <property type="match status" value="2"/>
</dbReference>
<dbReference type="RefSeq" id="WP_002594639.1">
    <property type="nucleotide sequence ID" value="NZ_KB850992.1"/>
</dbReference>
<dbReference type="EMBL" id="AGYR01000067">
    <property type="protein sequence ID" value="ENZ07425.1"/>
    <property type="molecule type" value="Genomic_DNA"/>
</dbReference>
<dbReference type="PANTHER" id="PTHR43790">
    <property type="entry name" value="CARBOHYDRATE TRANSPORT ATP-BINDING PROTEIN MG119-RELATED"/>
    <property type="match status" value="1"/>
</dbReference>
<dbReference type="PANTHER" id="PTHR43790:SF7">
    <property type="entry name" value="GALACTOSE_METHYL GALACTOSIDE IMPORT ATP-BINDING PROTEIN MGLA"/>
    <property type="match status" value="1"/>
</dbReference>
<dbReference type="HOGENOM" id="CLU_000604_92_3_9"/>
<dbReference type="Gene3D" id="3.40.50.300">
    <property type="entry name" value="P-loop containing nucleotide triphosphate hydrolases"/>
    <property type="match status" value="2"/>
</dbReference>
<evidence type="ECO:0000256" key="5">
    <source>
        <dbReference type="ARBA" id="ARBA00022737"/>
    </source>
</evidence>
<keyword evidence="6 10" id="KW-0547">Nucleotide-binding</keyword>
<protein>
    <recommendedName>
        <fullName evidence="10">Ribose/galactose/methyl galactoside import ATP-binding protein</fullName>
        <ecNumber evidence="10">7.5.2.11</ecNumber>
    </recommendedName>
</protein>
<keyword evidence="9 10" id="KW-0472">Membrane</keyword>
<evidence type="ECO:0000313" key="12">
    <source>
        <dbReference type="EMBL" id="ENZ07425.1"/>
    </source>
</evidence>
<dbReference type="InterPro" id="IPR003593">
    <property type="entry name" value="AAA+_ATPase"/>
</dbReference>
<organism evidence="12 13">
    <name type="scientific">[Clostridium] clostridioforme 90A8</name>
    <dbReference type="NCBI Taxonomy" id="999408"/>
    <lineage>
        <taxon>Bacteria</taxon>
        <taxon>Bacillati</taxon>
        <taxon>Bacillota</taxon>
        <taxon>Clostridia</taxon>
        <taxon>Lachnospirales</taxon>
        <taxon>Lachnospiraceae</taxon>
        <taxon>Enterocloster</taxon>
    </lineage>
</organism>
<evidence type="ECO:0000313" key="13">
    <source>
        <dbReference type="Proteomes" id="UP000013085"/>
    </source>
</evidence>
<keyword evidence="8 10" id="KW-1278">Translocase</keyword>
<dbReference type="Pfam" id="PF00005">
    <property type="entry name" value="ABC_tran"/>
    <property type="match status" value="2"/>
</dbReference>
<dbReference type="GO" id="GO:0016887">
    <property type="term" value="F:ATP hydrolysis activity"/>
    <property type="evidence" value="ECO:0007669"/>
    <property type="project" value="InterPro"/>
</dbReference>
<dbReference type="Proteomes" id="UP000013085">
    <property type="component" value="Unassembled WGS sequence"/>
</dbReference>
<sequence length="511" mass="57500">MNSTQSGQKTEYLLEMRGICKEFAGVKALNNVDFCVRPGTVHALMGENGAGKSTLMKCLFGIYHKDGGKIFLKGEEVDFQTPHDALLHGISMVHQELEQVRDRNVMENVWLGRLPLKHGLIDTKKMYEDTKTVLSSLEEEAVPDPAEKLSNLTVSKRQLVDIAKAISYNCDIITLDEPTSSLNEKEVEILMGIIKGLKEQGKGIIYISHKMEEIFRIADDITVMRDGQLISTDRASDINIDIVIKRMVGRELTNRFPEKTGHIGKEILTVQGLNDEKQHIHDISFHLKEGEVLGIAGLLGAGRTELLEVLFGLRKRAAGEIKLRGKEVRSRSTGEAIRNGFALCTEERRFNGIFPDLSISFNTVISQIKSYTNRFGWLQMKKIDVDTKRMIDAMHTKTPDTKTKIRYLSGGNQQKVIIGRWLLHNPDIFLMDDPTRGIDVGAKYEIYQLIFELAKEGKGVIVCSSEMPELLGICDRILVLSSGYLTGEYDLKKDPERATQENIMRDATKFV</sequence>
<comment type="caution">
    <text evidence="12">The sequence shown here is derived from an EMBL/GenBank/DDBJ whole genome shotgun (WGS) entry which is preliminary data.</text>
</comment>
<dbReference type="GO" id="GO:0043211">
    <property type="term" value="F:ABC-type carbohydrate transporter activity"/>
    <property type="evidence" value="ECO:0007669"/>
    <property type="project" value="UniProtKB-UniRule"/>
</dbReference>
<keyword evidence="3 10" id="KW-1003">Cell membrane</keyword>
<dbReference type="PROSITE" id="PS50893">
    <property type="entry name" value="ABC_TRANSPORTER_2"/>
    <property type="match status" value="2"/>
</dbReference>
<reference evidence="12 13" key="1">
    <citation type="submission" date="2013-01" db="EMBL/GenBank/DDBJ databases">
        <title>The Genome Sequence of Clostridium clostridioforme 90A8.</title>
        <authorList>
            <consortium name="The Broad Institute Genome Sequencing Platform"/>
            <person name="Earl A."/>
            <person name="Ward D."/>
            <person name="Feldgarden M."/>
            <person name="Gevers D."/>
            <person name="Courvalin P."/>
            <person name="Lambert T."/>
            <person name="Walker B."/>
            <person name="Young S.K."/>
            <person name="Zeng Q."/>
            <person name="Gargeya S."/>
            <person name="Fitzgerald M."/>
            <person name="Haas B."/>
            <person name="Abouelleil A."/>
            <person name="Alvarado L."/>
            <person name="Arachchi H.M."/>
            <person name="Berlin A.M."/>
            <person name="Chapman S.B."/>
            <person name="Dewar J."/>
            <person name="Goldberg J."/>
            <person name="Griggs A."/>
            <person name="Gujja S."/>
            <person name="Hansen M."/>
            <person name="Howarth C."/>
            <person name="Imamovic A."/>
            <person name="Larimer J."/>
            <person name="McCowan C."/>
            <person name="Murphy C."/>
            <person name="Neiman D."/>
            <person name="Pearson M."/>
            <person name="Priest M."/>
            <person name="Roberts A."/>
            <person name="Saif S."/>
            <person name="Shea T."/>
            <person name="Sisk P."/>
            <person name="Sykes S."/>
            <person name="Wortman J."/>
            <person name="Nusbaum C."/>
            <person name="Birren B."/>
        </authorList>
    </citation>
    <scope>NUCLEOTIDE SEQUENCE [LARGE SCALE GENOMIC DNA]</scope>
    <source>
        <strain evidence="12 13">90A8</strain>
    </source>
</reference>
<dbReference type="AlphaFoldDB" id="A0A0E2H395"/>
<dbReference type="SMART" id="SM00382">
    <property type="entry name" value="AAA"/>
    <property type="match status" value="2"/>
</dbReference>
<keyword evidence="2 10" id="KW-0813">Transport</keyword>
<evidence type="ECO:0000256" key="6">
    <source>
        <dbReference type="ARBA" id="ARBA00022741"/>
    </source>
</evidence>
<dbReference type="InterPro" id="IPR027417">
    <property type="entry name" value="P-loop_NTPase"/>
</dbReference>
<feature type="domain" description="ABC transporter" evidence="11">
    <location>
        <begin position="14"/>
        <end position="251"/>
    </location>
</feature>
<feature type="domain" description="ABC transporter" evidence="11">
    <location>
        <begin position="263"/>
        <end position="507"/>
    </location>
</feature>
<evidence type="ECO:0000259" key="11">
    <source>
        <dbReference type="PROSITE" id="PS50893"/>
    </source>
</evidence>
<evidence type="ECO:0000256" key="2">
    <source>
        <dbReference type="ARBA" id="ARBA00022448"/>
    </source>
</evidence>
<comment type="subcellular location">
    <subcellularLocation>
        <location evidence="1 10">Cell membrane</location>
        <topology evidence="1 10">Peripheral membrane protein</topology>
    </subcellularLocation>
</comment>
<name>A0A0E2H395_9FIRM</name>
<gene>
    <name evidence="12" type="ORF">HMPREF1090_05174</name>
</gene>
<evidence type="ECO:0000256" key="10">
    <source>
        <dbReference type="RuleBase" id="RU367029"/>
    </source>
</evidence>
<dbReference type="FunFam" id="3.40.50.300:FF:000127">
    <property type="entry name" value="Ribose import ATP-binding protein RbsA"/>
    <property type="match status" value="1"/>
</dbReference>
<accession>A0A0E2H395</accession>
<proteinExistence type="inferred from homology"/>
<dbReference type="EC" id="7.5.2.11" evidence="10"/>
<dbReference type="InterPro" id="IPR017871">
    <property type="entry name" value="ABC_transporter-like_CS"/>
</dbReference>
<evidence type="ECO:0000256" key="3">
    <source>
        <dbReference type="ARBA" id="ARBA00022475"/>
    </source>
</evidence>
<keyword evidence="4 10" id="KW-0762">Sugar transport</keyword>
<evidence type="ECO:0000256" key="8">
    <source>
        <dbReference type="ARBA" id="ARBA00022967"/>
    </source>
</evidence>
<keyword evidence="7 10" id="KW-0067">ATP-binding</keyword>
<dbReference type="InterPro" id="IPR003439">
    <property type="entry name" value="ABC_transporter-like_ATP-bd"/>
</dbReference>
<evidence type="ECO:0000256" key="1">
    <source>
        <dbReference type="ARBA" id="ARBA00004202"/>
    </source>
</evidence>
<dbReference type="CDD" id="cd03215">
    <property type="entry name" value="ABC_Carb_Monos_II"/>
    <property type="match status" value="1"/>
</dbReference>
<comment type="catalytic activity">
    <reaction evidence="10">
        <text>D-galactose(out) + ATP + H2O = D-galactose(in) + ADP + phosphate + H(+)</text>
        <dbReference type="Rhea" id="RHEA:60156"/>
        <dbReference type="ChEBI" id="CHEBI:4139"/>
        <dbReference type="ChEBI" id="CHEBI:15377"/>
        <dbReference type="ChEBI" id="CHEBI:15378"/>
        <dbReference type="ChEBI" id="CHEBI:30616"/>
        <dbReference type="ChEBI" id="CHEBI:43474"/>
        <dbReference type="ChEBI" id="CHEBI:456216"/>
        <dbReference type="EC" id="7.5.2.11"/>
    </reaction>
</comment>
<comment type="similarity">
    <text evidence="10">Belongs to the ABC transporter superfamily.</text>
</comment>
<dbReference type="PROSITE" id="PS00211">
    <property type="entry name" value="ABC_TRANSPORTER_1"/>
    <property type="match status" value="1"/>
</dbReference>
<evidence type="ECO:0000256" key="9">
    <source>
        <dbReference type="ARBA" id="ARBA00023136"/>
    </source>
</evidence>
<evidence type="ECO:0000256" key="7">
    <source>
        <dbReference type="ARBA" id="ARBA00022840"/>
    </source>
</evidence>
<dbReference type="GO" id="GO:0005886">
    <property type="term" value="C:plasma membrane"/>
    <property type="evidence" value="ECO:0007669"/>
    <property type="project" value="UniProtKB-SubCell"/>
</dbReference>
<dbReference type="InterPro" id="IPR050107">
    <property type="entry name" value="ABC_carbohydrate_import_ATPase"/>
</dbReference>
<dbReference type="PATRIC" id="fig|999408.3.peg.5561"/>
<keyword evidence="5" id="KW-0677">Repeat</keyword>
<dbReference type="GO" id="GO:0005524">
    <property type="term" value="F:ATP binding"/>
    <property type="evidence" value="ECO:0007669"/>
    <property type="project" value="UniProtKB-UniRule"/>
</dbReference>